<proteinExistence type="predicted"/>
<dbReference type="EMBL" id="JBJKFK010000397">
    <property type="protein sequence ID" value="KAL3317350.1"/>
    <property type="molecule type" value="Genomic_DNA"/>
</dbReference>
<sequence>MVVAKVVEWSTGRALMDGVAARTRCFGRGGRGLYCRLDGDRLDGTGFAESRRVAIEGKRLSALQQASSTLIHYVSLIQRTALIKSAYRADCGLCVDPGKGALLTEASPEDEPPDELSVAIFVFSEKADLCAGSE</sequence>
<evidence type="ECO:0000313" key="2">
    <source>
        <dbReference type="Proteomes" id="UP001626550"/>
    </source>
</evidence>
<name>A0ABD2QCR1_9PLAT</name>
<evidence type="ECO:0000313" key="1">
    <source>
        <dbReference type="EMBL" id="KAL3317350.1"/>
    </source>
</evidence>
<dbReference type="AlphaFoldDB" id="A0ABD2QCR1"/>
<gene>
    <name evidence="1" type="ORF">Ciccas_003999</name>
</gene>
<organism evidence="1 2">
    <name type="scientific">Cichlidogyrus casuarinus</name>
    <dbReference type="NCBI Taxonomy" id="1844966"/>
    <lineage>
        <taxon>Eukaryota</taxon>
        <taxon>Metazoa</taxon>
        <taxon>Spiralia</taxon>
        <taxon>Lophotrochozoa</taxon>
        <taxon>Platyhelminthes</taxon>
        <taxon>Monogenea</taxon>
        <taxon>Monopisthocotylea</taxon>
        <taxon>Dactylogyridea</taxon>
        <taxon>Ancyrocephalidae</taxon>
        <taxon>Cichlidogyrus</taxon>
    </lineage>
</organism>
<dbReference type="Proteomes" id="UP001626550">
    <property type="component" value="Unassembled WGS sequence"/>
</dbReference>
<accession>A0ABD2QCR1</accession>
<comment type="caution">
    <text evidence="1">The sequence shown here is derived from an EMBL/GenBank/DDBJ whole genome shotgun (WGS) entry which is preliminary data.</text>
</comment>
<protein>
    <submittedName>
        <fullName evidence="1">Uncharacterized protein</fullName>
    </submittedName>
</protein>
<keyword evidence="2" id="KW-1185">Reference proteome</keyword>
<reference evidence="1 2" key="1">
    <citation type="submission" date="2024-11" db="EMBL/GenBank/DDBJ databases">
        <title>Adaptive evolution of stress response genes in parasites aligns with host niche diversity.</title>
        <authorList>
            <person name="Hahn C."/>
            <person name="Resl P."/>
        </authorList>
    </citation>
    <scope>NUCLEOTIDE SEQUENCE [LARGE SCALE GENOMIC DNA]</scope>
    <source>
        <strain evidence="1">EGGRZ-B1_66</strain>
        <tissue evidence="1">Body</tissue>
    </source>
</reference>